<name>A0A0Q9X181_DROWI</name>
<reference evidence="3 4" key="1">
    <citation type="journal article" date="2007" name="Nature">
        <title>Evolution of genes and genomes on the Drosophila phylogeny.</title>
        <authorList>
            <consortium name="Drosophila 12 Genomes Consortium"/>
            <person name="Clark A.G."/>
            <person name="Eisen M.B."/>
            <person name="Smith D.R."/>
            <person name="Bergman C.M."/>
            <person name="Oliver B."/>
            <person name="Markow T.A."/>
            <person name="Kaufman T.C."/>
            <person name="Kellis M."/>
            <person name="Gelbart W."/>
            <person name="Iyer V.N."/>
            <person name="Pollard D.A."/>
            <person name="Sackton T.B."/>
            <person name="Larracuente A.M."/>
            <person name="Singh N.D."/>
            <person name="Abad J.P."/>
            <person name="Abt D.N."/>
            <person name="Adryan B."/>
            <person name="Aguade M."/>
            <person name="Akashi H."/>
            <person name="Anderson W.W."/>
            <person name="Aquadro C.F."/>
            <person name="Ardell D.H."/>
            <person name="Arguello R."/>
            <person name="Artieri C.G."/>
            <person name="Barbash D.A."/>
            <person name="Barker D."/>
            <person name="Barsanti P."/>
            <person name="Batterham P."/>
            <person name="Batzoglou S."/>
            <person name="Begun D."/>
            <person name="Bhutkar A."/>
            <person name="Blanco E."/>
            <person name="Bosak S.A."/>
            <person name="Bradley R.K."/>
            <person name="Brand A.D."/>
            <person name="Brent M.R."/>
            <person name="Brooks A.N."/>
            <person name="Brown R.H."/>
            <person name="Butlin R.K."/>
            <person name="Caggese C."/>
            <person name="Calvi B.R."/>
            <person name="Bernardo de Carvalho A."/>
            <person name="Caspi A."/>
            <person name="Castrezana S."/>
            <person name="Celniker S.E."/>
            <person name="Chang J.L."/>
            <person name="Chapple C."/>
            <person name="Chatterji S."/>
            <person name="Chinwalla A."/>
            <person name="Civetta A."/>
            <person name="Clifton S.W."/>
            <person name="Comeron J.M."/>
            <person name="Costello J.C."/>
            <person name="Coyne J.A."/>
            <person name="Daub J."/>
            <person name="David R.G."/>
            <person name="Delcher A.L."/>
            <person name="Delehaunty K."/>
            <person name="Do C.B."/>
            <person name="Ebling H."/>
            <person name="Edwards K."/>
            <person name="Eickbush T."/>
            <person name="Evans J.D."/>
            <person name="Filipski A."/>
            <person name="Findeiss S."/>
            <person name="Freyhult E."/>
            <person name="Fulton L."/>
            <person name="Fulton R."/>
            <person name="Garcia A.C."/>
            <person name="Gardiner A."/>
            <person name="Garfield D.A."/>
            <person name="Garvin B.E."/>
            <person name="Gibson G."/>
            <person name="Gilbert D."/>
            <person name="Gnerre S."/>
            <person name="Godfrey J."/>
            <person name="Good R."/>
            <person name="Gotea V."/>
            <person name="Gravely B."/>
            <person name="Greenberg A.J."/>
            <person name="Griffiths-Jones S."/>
            <person name="Gross S."/>
            <person name="Guigo R."/>
            <person name="Gustafson E.A."/>
            <person name="Haerty W."/>
            <person name="Hahn M.W."/>
            <person name="Halligan D.L."/>
            <person name="Halpern A.L."/>
            <person name="Halter G.M."/>
            <person name="Han M.V."/>
            <person name="Heger A."/>
            <person name="Hillier L."/>
            <person name="Hinrichs A.S."/>
            <person name="Holmes I."/>
            <person name="Hoskins R.A."/>
            <person name="Hubisz M.J."/>
            <person name="Hultmark D."/>
            <person name="Huntley M.A."/>
            <person name="Jaffe D.B."/>
            <person name="Jagadeeshan S."/>
            <person name="Jeck W.R."/>
            <person name="Johnson J."/>
            <person name="Jones C.D."/>
            <person name="Jordan W.C."/>
            <person name="Karpen G.H."/>
            <person name="Kataoka E."/>
            <person name="Keightley P.D."/>
            <person name="Kheradpour P."/>
            <person name="Kirkness E.F."/>
            <person name="Koerich L.B."/>
            <person name="Kristiansen K."/>
            <person name="Kudrna D."/>
            <person name="Kulathinal R.J."/>
            <person name="Kumar S."/>
            <person name="Kwok R."/>
            <person name="Lander E."/>
            <person name="Langley C.H."/>
            <person name="Lapoint R."/>
            <person name="Lazzaro B.P."/>
            <person name="Lee S.J."/>
            <person name="Levesque L."/>
            <person name="Li R."/>
            <person name="Lin C.F."/>
            <person name="Lin M.F."/>
            <person name="Lindblad-Toh K."/>
            <person name="Llopart A."/>
            <person name="Long M."/>
            <person name="Low L."/>
            <person name="Lozovsky E."/>
            <person name="Lu J."/>
            <person name="Luo M."/>
            <person name="Machado C.A."/>
            <person name="Makalowski W."/>
            <person name="Marzo M."/>
            <person name="Matsuda M."/>
            <person name="Matzkin L."/>
            <person name="McAllister B."/>
            <person name="McBride C.S."/>
            <person name="McKernan B."/>
            <person name="McKernan K."/>
            <person name="Mendez-Lago M."/>
            <person name="Minx P."/>
            <person name="Mollenhauer M.U."/>
            <person name="Montooth K."/>
            <person name="Mount S.M."/>
            <person name="Mu X."/>
            <person name="Myers E."/>
            <person name="Negre B."/>
            <person name="Newfeld S."/>
            <person name="Nielsen R."/>
            <person name="Noor M.A."/>
            <person name="O'Grady P."/>
            <person name="Pachter L."/>
            <person name="Papaceit M."/>
            <person name="Parisi M.J."/>
            <person name="Parisi M."/>
            <person name="Parts L."/>
            <person name="Pedersen J.S."/>
            <person name="Pesole G."/>
            <person name="Phillippy A.M."/>
            <person name="Ponting C.P."/>
            <person name="Pop M."/>
            <person name="Porcelli D."/>
            <person name="Powell J.R."/>
            <person name="Prohaska S."/>
            <person name="Pruitt K."/>
            <person name="Puig M."/>
            <person name="Quesneville H."/>
            <person name="Ram K.R."/>
            <person name="Rand D."/>
            <person name="Rasmussen M.D."/>
            <person name="Reed L.K."/>
            <person name="Reenan R."/>
            <person name="Reily A."/>
            <person name="Remington K.A."/>
            <person name="Rieger T.T."/>
            <person name="Ritchie M.G."/>
            <person name="Robin C."/>
            <person name="Rogers Y.H."/>
            <person name="Rohde C."/>
            <person name="Rozas J."/>
            <person name="Rubenfield M.J."/>
            <person name="Ruiz A."/>
            <person name="Russo S."/>
            <person name="Salzberg S.L."/>
            <person name="Sanchez-Gracia A."/>
            <person name="Saranga D.J."/>
            <person name="Sato H."/>
            <person name="Schaeffer S.W."/>
            <person name="Schatz M.C."/>
            <person name="Schlenke T."/>
            <person name="Schwartz R."/>
            <person name="Segarra C."/>
            <person name="Singh R.S."/>
            <person name="Sirot L."/>
            <person name="Sirota M."/>
            <person name="Sisneros N.B."/>
            <person name="Smith C.D."/>
            <person name="Smith T.F."/>
            <person name="Spieth J."/>
            <person name="Stage D.E."/>
            <person name="Stark A."/>
            <person name="Stephan W."/>
            <person name="Strausberg R.L."/>
            <person name="Strempel S."/>
            <person name="Sturgill D."/>
            <person name="Sutton G."/>
            <person name="Sutton G.G."/>
            <person name="Tao W."/>
            <person name="Teichmann S."/>
            <person name="Tobari Y.N."/>
            <person name="Tomimura Y."/>
            <person name="Tsolas J.M."/>
            <person name="Valente V.L."/>
            <person name="Venter E."/>
            <person name="Venter J.C."/>
            <person name="Vicario S."/>
            <person name="Vieira F.G."/>
            <person name="Vilella A.J."/>
            <person name="Villasante A."/>
            <person name="Walenz B."/>
            <person name="Wang J."/>
            <person name="Wasserman M."/>
            <person name="Watts T."/>
            <person name="Wilson D."/>
            <person name="Wilson R.K."/>
            <person name="Wing R.A."/>
            <person name="Wolfner M.F."/>
            <person name="Wong A."/>
            <person name="Wong G.K."/>
            <person name="Wu C.I."/>
            <person name="Wu G."/>
            <person name="Yamamoto D."/>
            <person name="Yang H.P."/>
            <person name="Yang S.P."/>
            <person name="Yorke J.A."/>
            <person name="Yoshida K."/>
            <person name="Zdobnov E."/>
            <person name="Zhang P."/>
            <person name="Zhang Y."/>
            <person name="Zimin A.V."/>
            <person name="Baldwin J."/>
            <person name="Abdouelleil A."/>
            <person name="Abdulkadir J."/>
            <person name="Abebe A."/>
            <person name="Abera B."/>
            <person name="Abreu J."/>
            <person name="Acer S.C."/>
            <person name="Aftuck L."/>
            <person name="Alexander A."/>
            <person name="An P."/>
            <person name="Anderson E."/>
            <person name="Anderson S."/>
            <person name="Arachi H."/>
            <person name="Azer M."/>
            <person name="Bachantsang P."/>
            <person name="Barry A."/>
            <person name="Bayul T."/>
            <person name="Berlin A."/>
            <person name="Bessette D."/>
            <person name="Bloom T."/>
            <person name="Blye J."/>
            <person name="Boguslavskiy L."/>
            <person name="Bonnet C."/>
            <person name="Boukhgalter B."/>
            <person name="Bourzgui I."/>
            <person name="Brown A."/>
            <person name="Cahill P."/>
            <person name="Channer S."/>
            <person name="Cheshatsang Y."/>
            <person name="Chuda L."/>
            <person name="Citroen M."/>
            <person name="Collymore A."/>
            <person name="Cooke P."/>
            <person name="Costello M."/>
            <person name="D'Aco K."/>
            <person name="Daza R."/>
            <person name="De Haan G."/>
            <person name="DeGray S."/>
            <person name="DeMaso C."/>
            <person name="Dhargay N."/>
            <person name="Dooley K."/>
            <person name="Dooley E."/>
            <person name="Doricent M."/>
            <person name="Dorje P."/>
            <person name="Dorjee K."/>
            <person name="Dupes A."/>
            <person name="Elong R."/>
            <person name="Falk J."/>
            <person name="Farina A."/>
            <person name="Faro S."/>
            <person name="Ferguson D."/>
            <person name="Fisher S."/>
            <person name="Foley C.D."/>
            <person name="Franke A."/>
            <person name="Friedrich D."/>
            <person name="Gadbois L."/>
            <person name="Gearin G."/>
            <person name="Gearin C.R."/>
            <person name="Giannoukos G."/>
            <person name="Goode T."/>
            <person name="Graham J."/>
            <person name="Grandbois E."/>
            <person name="Grewal S."/>
            <person name="Gyaltsen K."/>
            <person name="Hafez N."/>
            <person name="Hagos B."/>
            <person name="Hall J."/>
            <person name="Henson C."/>
            <person name="Hollinger A."/>
            <person name="Honan T."/>
            <person name="Huard M.D."/>
            <person name="Hughes L."/>
            <person name="Hurhula B."/>
            <person name="Husby M.E."/>
            <person name="Kamat A."/>
            <person name="Kanga B."/>
            <person name="Kashin S."/>
            <person name="Khazanovich D."/>
            <person name="Kisner P."/>
            <person name="Lance K."/>
            <person name="Lara M."/>
            <person name="Lee W."/>
            <person name="Lennon N."/>
            <person name="Letendre F."/>
            <person name="LeVine R."/>
            <person name="Lipovsky A."/>
            <person name="Liu X."/>
            <person name="Liu J."/>
            <person name="Liu S."/>
            <person name="Lokyitsang T."/>
            <person name="Lokyitsang Y."/>
            <person name="Lubonja R."/>
            <person name="Lui A."/>
            <person name="MacDonald P."/>
            <person name="Magnisalis V."/>
            <person name="Maru K."/>
            <person name="Matthews C."/>
            <person name="McCusker W."/>
            <person name="McDonough S."/>
            <person name="Mehta T."/>
            <person name="Meldrim J."/>
            <person name="Meneus L."/>
            <person name="Mihai O."/>
            <person name="Mihalev A."/>
            <person name="Mihova T."/>
            <person name="Mittelman R."/>
            <person name="Mlenga V."/>
            <person name="Montmayeur A."/>
            <person name="Mulrain L."/>
            <person name="Navidi A."/>
            <person name="Naylor J."/>
            <person name="Negash T."/>
            <person name="Nguyen T."/>
            <person name="Nguyen N."/>
            <person name="Nicol R."/>
            <person name="Norbu C."/>
            <person name="Norbu N."/>
            <person name="Novod N."/>
            <person name="O'Neill B."/>
            <person name="Osman S."/>
            <person name="Markiewicz E."/>
            <person name="Oyono O.L."/>
            <person name="Patti C."/>
            <person name="Phunkhang P."/>
            <person name="Pierre F."/>
            <person name="Priest M."/>
            <person name="Raghuraman S."/>
            <person name="Rege F."/>
            <person name="Reyes R."/>
            <person name="Rise C."/>
            <person name="Rogov P."/>
            <person name="Ross K."/>
            <person name="Ryan E."/>
            <person name="Settipalli S."/>
            <person name="Shea T."/>
            <person name="Sherpa N."/>
            <person name="Shi L."/>
            <person name="Shih D."/>
            <person name="Sparrow T."/>
            <person name="Spaulding J."/>
            <person name="Stalker J."/>
            <person name="Stange-Thomann N."/>
            <person name="Stavropoulos S."/>
            <person name="Stone C."/>
            <person name="Strader C."/>
            <person name="Tesfaye S."/>
            <person name="Thomson T."/>
            <person name="Thoulutsang Y."/>
            <person name="Thoulutsang D."/>
            <person name="Topham K."/>
            <person name="Topping I."/>
            <person name="Tsamla T."/>
            <person name="Vassiliev H."/>
            <person name="Vo A."/>
            <person name="Wangchuk T."/>
            <person name="Wangdi T."/>
            <person name="Weiand M."/>
            <person name="Wilkinson J."/>
            <person name="Wilson A."/>
            <person name="Yadav S."/>
            <person name="Young G."/>
            <person name="Yu Q."/>
            <person name="Zembek L."/>
            <person name="Zhong D."/>
            <person name="Zimmer A."/>
            <person name="Zwirko Z."/>
            <person name="Jaffe D.B."/>
            <person name="Alvarez P."/>
            <person name="Brockman W."/>
            <person name="Butler J."/>
            <person name="Chin C."/>
            <person name="Gnerre S."/>
            <person name="Grabherr M."/>
            <person name="Kleber M."/>
            <person name="Mauceli E."/>
            <person name="MacCallum I."/>
        </authorList>
    </citation>
    <scope>NUCLEOTIDE SEQUENCE [LARGE SCALE GENOMIC DNA]</scope>
    <source>
        <strain evidence="4">Tucson 14030-0811.24</strain>
    </source>
</reference>
<dbReference type="KEGG" id="dwi:26530213"/>
<dbReference type="EMBL" id="CH964225">
    <property type="protein sequence ID" value="KRF99283.1"/>
    <property type="molecule type" value="Genomic_DNA"/>
</dbReference>
<dbReference type="AlphaFoldDB" id="A0A0Q9X181"/>
<dbReference type="GO" id="GO:0005525">
    <property type="term" value="F:GTP binding"/>
    <property type="evidence" value="ECO:0007669"/>
    <property type="project" value="UniProtKB-KW"/>
</dbReference>
<evidence type="ECO:0000256" key="2">
    <source>
        <dbReference type="ARBA" id="ARBA00023134"/>
    </source>
</evidence>
<dbReference type="OrthoDB" id="10658109at2759"/>
<evidence type="ECO:0000313" key="4">
    <source>
        <dbReference type="Proteomes" id="UP000007798"/>
    </source>
</evidence>
<dbReference type="InParanoid" id="A0A0Q9X181"/>
<dbReference type="PANTHER" id="PTHR24071">
    <property type="entry name" value="RAN GTPASE"/>
    <property type="match status" value="1"/>
</dbReference>
<dbReference type="STRING" id="7260.A0A0Q9X181"/>
<evidence type="ECO:0000313" key="3">
    <source>
        <dbReference type="EMBL" id="KRF99283.1"/>
    </source>
</evidence>
<proteinExistence type="predicted"/>
<gene>
    <name evidence="3" type="primary">Dwil\GK28211</name>
    <name evidence="3" type="ORF">Dwil_GK28211</name>
</gene>
<dbReference type="SUPFAM" id="SSF52540">
    <property type="entry name" value="P-loop containing nucleoside triphosphate hydrolases"/>
    <property type="match status" value="1"/>
</dbReference>
<evidence type="ECO:0000256" key="1">
    <source>
        <dbReference type="ARBA" id="ARBA00022741"/>
    </source>
</evidence>
<dbReference type="GO" id="GO:0000054">
    <property type="term" value="P:ribosomal subunit export from nucleus"/>
    <property type="evidence" value="ECO:0007669"/>
    <property type="project" value="TreeGrafter"/>
</dbReference>
<dbReference type="GO" id="GO:0006606">
    <property type="term" value="P:protein import into nucleus"/>
    <property type="evidence" value="ECO:0007669"/>
    <property type="project" value="TreeGrafter"/>
</dbReference>
<organism evidence="3 4">
    <name type="scientific">Drosophila willistoni</name>
    <name type="common">Fruit fly</name>
    <dbReference type="NCBI Taxonomy" id="7260"/>
    <lineage>
        <taxon>Eukaryota</taxon>
        <taxon>Metazoa</taxon>
        <taxon>Ecdysozoa</taxon>
        <taxon>Arthropoda</taxon>
        <taxon>Hexapoda</taxon>
        <taxon>Insecta</taxon>
        <taxon>Pterygota</taxon>
        <taxon>Neoptera</taxon>
        <taxon>Endopterygota</taxon>
        <taxon>Diptera</taxon>
        <taxon>Brachycera</taxon>
        <taxon>Muscomorpha</taxon>
        <taxon>Ephydroidea</taxon>
        <taxon>Drosophilidae</taxon>
        <taxon>Drosophila</taxon>
        <taxon>Sophophora</taxon>
    </lineage>
</organism>
<dbReference type="InterPro" id="IPR027417">
    <property type="entry name" value="P-loop_NTPase"/>
</dbReference>
<dbReference type="Proteomes" id="UP000007798">
    <property type="component" value="Unassembled WGS sequence"/>
</dbReference>
<keyword evidence="4" id="KW-1185">Reference proteome</keyword>
<dbReference type="InterPro" id="IPR002041">
    <property type="entry name" value="Ran_GTPase"/>
</dbReference>
<keyword evidence="2" id="KW-0342">GTP-binding</keyword>
<sequence length="173" mass="19954">MPLIFCTDRGNICLNILEVSLKYSADILDINDFDCVAVMCDISSQDHCMICRMPLFLVDTSIRIPTVLIGNKRDAVDNGLDIEDSHLMPYFEMSVKQNLNIVQPFQWIIRKLLNDDKIMFVEEYAPWPPEPNPLIDNEIQEPLVSNCQTELSENNWMLDVAYTSPLPEDNDIW</sequence>
<dbReference type="GO" id="GO:0003924">
    <property type="term" value="F:GTPase activity"/>
    <property type="evidence" value="ECO:0007669"/>
    <property type="project" value="InterPro"/>
</dbReference>
<dbReference type="GO" id="GO:0005737">
    <property type="term" value="C:cytoplasm"/>
    <property type="evidence" value="ECO:0007669"/>
    <property type="project" value="TreeGrafter"/>
</dbReference>
<dbReference type="PANTHER" id="PTHR24071:SF0">
    <property type="entry name" value="GTP-BINDING NUCLEAR PROTEIN RAN"/>
    <property type="match status" value="1"/>
</dbReference>
<dbReference type="GO" id="GO:0005634">
    <property type="term" value="C:nucleus"/>
    <property type="evidence" value="ECO:0007669"/>
    <property type="project" value="TreeGrafter"/>
</dbReference>
<protein>
    <submittedName>
        <fullName evidence="3">Uncharacterized protein</fullName>
    </submittedName>
</protein>
<accession>A0A0Q9X181</accession>
<keyword evidence="1" id="KW-0547">Nucleotide-binding</keyword>
<dbReference type="Gene3D" id="3.40.50.300">
    <property type="entry name" value="P-loop containing nucleotide triphosphate hydrolases"/>
    <property type="match status" value="1"/>
</dbReference>